<accession>A0ABQ2DA44</accession>
<feature type="transmembrane region" description="Helical" evidence="7">
    <location>
        <begin position="217"/>
        <end position="239"/>
    </location>
</feature>
<protein>
    <submittedName>
        <fullName evidence="9">ABC transporter permease</fullName>
    </submittedName>
</protein>
<dbReference type="CDD" id="cd06261">
    <property type="entry name" value="TM_PBP2"/>
    <property type="match status" value="1"/>
</dbReference>
<dbReference type="EMBL" id="BMOD01000023">
    <property type="protein sequence ID" value="GGJ51386.1"/>
    <property type="molecule type" value="Genomic_DNA"/>
</dbReference>
<dbReference type="Pfam" id="PF00528">
    <property type="entry name" value="BPD_transp_1"/>
    <property type="match status" value="1"/>
</dbReference>
<dbReference type="Gene3D" id="1.10.3720.10">
    <property type="entry name" value="MetI-like"/>
    <property type="match status" value="1"/>
</dbReference>
<organism evidence="9 10">
    <name type="scientific">Deinococcus roseus</name>
    <dbReference type="NCBI Taxonomy" id="392414"/>
    <lineage>
        <taxon>Bacteria</taxon>
        <taxon>Thermotogati</taxon>
        <taxon>Deinococcota</taxon>
        <taxon>Deinococci</taxon>
        <taxon>Deinococcales</taxon>
        <taxon>Deinococcaceae</taxon>
        <taxon>Deinococcus</taxon>
    </lineage>
</organism>
<dbReference type="PANTHER" id="PTHR43744">
    <property type="entry name" value="ABC TRANSPORTER PERMEASE PROTEIN MG189-RELATED-RELATED"/>
    <property type="match status" value="1"/>
</dbReference>
<evidence type="ECO:0000256" key="2">
    <source>
        <dbReference type="ARBA" id="ARBA00022448"/>
    </source>
</evidence>
<dbReference type="SUPFAM" id="SSF161098">
    <property type="entry name" value="MetI-like"/>
    <property type="match status" value="1"/>
</dbReference>
<dbReference type="PANTHER" id="PTHR43744:SF6">
    <property type="entry name" value="ABC TRANSPORTER PERMEASE PROTEIN YESQ-RELATED"/>
    <property type="match status" value="1"/>
</dbReference>
<evidence type="ECO:0000259" key="8">
    <source>
        <dbReference type="PROSITE" id="PS50928"/>
    </source>
</evidence>
<comment type="subcellular location">
    <subcellularLocation>
        <location evidence="1 7">Cell membrane</location>
        <topology evidence="1 7">Multi-pass membrane protein</topology>
    </subcellularLocation>
</comment>
<feature type="transmembrane region" description="Helical" evidence="7">
    <location>
        <begin position="148"/>
        <end position="172"/>
    </location>
</feature>
<keyword evidence="6 7" id="KW-0472">Membrane</keyword>
<keyword evidence="4 7" id="KW-0812">Transmembrane</keyword>
<gene>
    <name evidence="9" type="ORF">GCM10008938_41740</name>
</gene>
<evidence type="ECO:0000256" key="1">
    <source>
        <dbReference type="ARBA" id="ARBA00004651"/>
    </source>
</evidence>
<sequence>MLKSAATPRQTSGSLLTRQMRKLMAAGTLTLFATILLMVYLMPLLYSFSASLKGPVSNLDSMFVPTSAQSVTVQGETYELYEVPIAGKTRTLALAEKRRAFSTFIDPAHPETKIRWQGNWRKLTRATSFDPQWQNYPAAWQAIHFGKLFLNSFLIAFIGMIATVASSTVVAYGFSRFDIPGKPILFLVLMGTIILPGEVTLIPLYTVYYKLGWVGTWLPLLAPLFFANAYNVFLLRQFFMSIPRDVDEAAMMDGASPFRILVSIIVPQSWPALTATALFHFFYAWNDFFAPFLYLTGKPDLATLPIGLASFSTVHGPNQSQLTQAASIMATVLPLVVFFLAQRVFMRGVVVTSLEK</sequence>
<feature type="transmembrane region" description="Helical" evidence="7">
    <location>
        <begin position="184"/>
        <end position="205"/>
    </location>
</feature>
<dbReference type="Proteomes" id="UP000632222">
    <property type="component" value="Unassembled WGS sequence"/>
</dbReference>
<comment type="caution">
    <text evidence="9">The sequence shown here is derived from an EMBL/GenBank/DDBJ whole genome shotgun (WGS) entry which is preliminary data.</text>
</comment>
<evidence type="ECO:0000256" key="3">
    <source>
        <dbReference type="ARBA" id="ARBA00022475"/>
    </source>
</evidence>
<keyword evidence="5 7" id="KW-1133">Transmembrane helix</keyword>
<feature type="transmembrane region" description="Helical" evidence="7">
    <location>
        <begin position="322"/>
        <end position="341"/>
    </location>
</feature>
<evidence type="ECO:0000256" key="4">
    <source>
        <dbReference type="ARBA" id="ARBA00022692"/>
    </source>
</evidence>
<reference evidence="10" key="1">
    <citation type="journal article" date="2019" name="Int. J. Syst. Evol. Microbiol.">
        <title>The Global Catalogue of Microorganisms (GCM) 10K type strain sequencing project: providing services to taxonomists for standard genome sequencing and annotation.</title>
        <authorList>
            <consortium name="The Broad Institute Genomics Platform"/>
            <consortium name="The Broad Institute Genome Sequencing Center for Infectious Disease"/>
            <person name="Wu L."/>
            <person name="Ma J."/>
        </authorList>
    </citation>
    <scope>NUCLEOTIDE SEQUENCE [LARGE SCALE GENOMIC DNA]</scope>
    <source>
        <strain evidence="10">JCM 14370</strain>
    </source>
</reference>
<keyword evidence="3" id="KW-1003">Cell membrane</keyword>
<evidence type="ECO:0000256" key="7">
    <source>
        <dbReference type="RuleBase" id="RU363032"/>
    </source>
</evidence>
<feature type="transmembrane region" description="Helical" evidence="7">
    <location>
        <begin position="260"/>
        <end position="285"/>
    </location>
</feature>
<evidence type="ECO:0000256" key="5">
    <source>
        <dbReference type="ARBA" id="ARBA00022989"/>
    </source>
</evidence>
<evidence type="ECO:0000313" key="9">
    <source>
        <dbReference type="EMBL" id="GGJ51386.1"/>
    </source>
</evidence>
<proteinExistence type="inferred from homology"/>
<dbReference type="InterPro" id="IPR035906">
    <property type="entry name" value="MetI-like_sf"/>
</dbReference>
<dbReference type="PROSITE" id="PS50928">
    <property type="entry name" value="ABC_TM1"/>
    <property type="match status" value="1"/>
</dbReference>
<evidence type="ECO:0000256" key="6">
    <source>
        <dbReference type="ARBA" id="ARBA00023136"/>
    </source>
</evidence>
<evidence type="ECO:0000313" key="10">
    <source>
        <dbReference type="Proteomes" id="UP000632222"/>
    </source>
</evidence>
<keyword evidence="10" id="KW-1185">Reference proteome</keyword>
<feature type="domain" description="ABC transmembrane type-1" evidence="8">
    <location>
        <begin position="149"/>
        <end position="341"/>
    </location>
</feature>
<keyword evidence="2 7" id="KW-0813">Transport</keyword>
<name>A0ABQ2DA44_9DEIO</name>
<comment type="similarity">
    <text evidence="7">Belongs to the binding-protein-dependent transport system permease family.</text>
</comment>
<dbReference type="InterPro" id="IPR000515">
    <property type="entry name" value="MetI-like"/>
</dbReference>
<dbReference type="RefSeq" id="WP_229684897.1">
    <property type="nucleotide sequence ID" value="NZ_BMOD01000023.1"/>
</dbReference>
<feature type="transmembrane region" description="Helical" evidence="7">
    <location>
        <begin position="23"/>
        <end position="46"/>
    </location>
</feature>